<evidence type="ECO:0000313" key="2">
    <source>
        <dbReference type="EMBL" id="GGM99997.1"/>
    </source>
</evidence>
<sequence>MTSPAGDGSSGPLAGVRVVELAGIGPAPFAAMLLADLGADVIRVDRPGEPSLPIPLPPQADLLRRGRPSVSLDLKHPDGLATALALVERADVLVEGYRPGVAERLGLGPDDCLARNPRLVYGRMTGWGQDGPLAQSAGHDIGYVAVTGALHAIGRAGGPPQVPVNLVGDFGGGALYLVVGVLAALLEARTSGRGQVIDAAIVDGTAHLSSLVLGLHAAGLWSDRRGTNLLDTGAPFYDVYETSDGGWLAVGPLEPAFYAELLRLLDLTDTAPDRLDPSRWPALRSLLADTFRTRTRDEWTALLEGTDACVAPVLSYSEAPGHPHLAARGTYVEHHGVVQPAPAPRFSRTPTVLGTPPSAPGADTRAALSAWGIDDVDALLTSGAASAPSDGP</sequence>
<name>A0ABQ2I6B3_9MICO</name>
<dbReference type="SUPFAM" id="SSF89796">
    <property type="entry name" value="CoA-transferase family III (CaiB/BaiF)"/>
    <property type="match status" value="1"/>
</dbReference>
<dbReference type="Proteomes" id="UP000623461">
    <property type="component" value="Unassembled WGS sequence"/>
</dbReference>
<dbReference type="Gene3D" id="3.30.60.110">
    <property type="match status" value="1"/>
</dbReference>
<dbReference type="InterPro" id="IPR023606">
    <property type="entry name" value="CoA-Trfase_III_dom_1_sf"/>
</dbReference>
<accession>A0ABQ2I6B3</accession>
<dbReference type="RefSeq" id="WP_052358581.1">
    <property type="nucleotide sequence ID" value="NZ_BMNZ01000005.1"/>
</dbReference>
<dbReference type="Pfam" id="PF02515">
    <property type="entry name" value="CoA_transf_3"/>
    <property type="match status" value="1"/>
</dbReference>
<dbReference type="PANTHER" id="PTHR48228">
    <property type="entry name" value="SUCCINYL-COA--D-CITRAMALATE COA-TRANSFERASE"/>
    <property type="match status" value="1"/>
</dbReference>
<gene>
    <name evidence="2" type="ORF">GCM10009721_28910</name>
</gene>
<protein>
    <submittedName>
        <fullName evidence="2">CoA transferase</fullName>
    </submittedName>
</protein>
<organism evidence="2 3">
    <name type="scientific">Terrabacter tumescens</name>
    <dbReference type="NCBI Taxonomy" id="60443"/>
    <lineage>
        <taxon>Bacteria</taxon>
        <taxon>Bacillati</taxon>
        <taxon>Actinomycetota</taxon>
        <taxon>Actinomycetes</taxon>
        <taxon>Micrococcales</taxon>
        <taxon>Intrasporangiaceae</taxon>
        <taxon>Terrabacter</taxon>
    </lineage>
</organism>
<keyword evidence="2" id="KW-0808">Transferase</keyword>
<comment type="caution">
    <text evidence="2">The sequence shown here is derived from an EMBL/GenBank/DDBJ whole genome shotgun (WGS) entry which is preliminary data.</text>
</comment>
<evidence type="ECO:0000313" key="3">
    <source>
        <dbReference type="Proteomes" id="UP000623461"/>
    </source>
</evidence>
<dbReference type="Gene3D" id="3.40.50.10540">
    <property type="entry name" value="Crotonobetainyl-coa:carnitine coa-transferase, domain 1"/>
    <property type="match status" value="1"/>
</dbReference>
<dbReference type="InterPro" id="IPR044855">
    <property type="entry name" value="CoA-Trfase_III_dom3_sf"/>
</dbReference>
<proteinExistence type="predicted"/>
<dbReference type="PANTHER" id="PTHR48228:SF5">
    <property type="entry name" value="ALPHA-METHYLACYL-COA RACEMASE"/>
    <property type="match status" value="1"/>
</dbReference>
<dbReference type="Gene3D" id="3.30.1540.10">
    <property type="entry name" value="formyl-coa transferase, domain 3"/>
    <property type="match status" value="1"/>
</dbReference>
<reference evidence="3" key="1">
    <citation type="journal article" date="2019" name="Int. J. Syst. Evol. Microbiol.">
        <title>The Global Catalogue of Microorganisms (GCM) 10K type strain sequencing project: providing services to taxonomists for standard genome sequencing and annotation.</title>
        <authorList>
            <consortium name="The Broad Institute Genomics Platform"/>
            <consortium name="The Broad Institute Genome Sequencing Center for Infectious Disease"/>
            <person name="Wu L."/>
            <person name="Ma J."/>
        </authorList>
    </citation>
    <scope>NUCLEOTIDE SEQUENCE [LARGE SCALE GENOMIC DNA]</scope>
    <source>
        <strain evidence="3">JCM 1365</strain>
    </source>
</reference>
<dbReference type="InterPro" id="IPR003673">
    <property type="entry name" value="CoA-Trfase_fam_III"/>
</dbReference>
<feature type="region of interest" description="Disordered" evidence="1">
    <location>
        <begin position="342"/>
        <end position="363"/>
    </location>
</feature>
<dbReference type="GO" id="GO:0016740">
    <property type="term" value="F:transferase activity"/>
    <property type="evidence" value="ECO:0007669"/>
    <property type="project" value="UniProtKB-KW"/>
</dbReference>
<dbReference type="EMBL" id="BMNZ01000005">
    <property type="protein sequence ID" value="GGM99997.1"/>
    <property type="molecule type" value="Genomic_DNA"/>
</dbReference>
<evidence type="ECO:0000256" key="1">
    <source>
        <dbReference type="SAM" id="MobiDB-lite"/>
    </source>
</evidence>
<keyword evidence="3" id="KW-1185">Reference proteome</keyword>
<dbReference type="InterPro" id="IPR050509">
    <property type="entry name" value="CoA-transferase_III"/>
</dbReference>